<dbReference type="GO" id="GO:0046961">
    <property type="term" value="F:proton-transporting ATPase activity, rotational mechanism"/>
    <property type="evidence" value="ECO:0007669"/>
    <property type="project" value="InterPro"/>
</dbReference>
<dbReference type="NCBIfam" id="TIGR00309">
    <property type="entry name" value="V_ATPase_subD"/>
    <property type="match status" value="1"/>
</dbReference>
<evidence type="ECO:0000256" key="3">
    <source>
        <dbReference type="ARBA" id="ARBA00023065"/>
    </source>
</evidence>
<dbReference type="GO" id="GO:0042777">
    <property type="term" value="P:proton motive force-driven plasma membrane ATP synthesis"/>
    <property type="evidence" value="ECO:0007669"/>
    <property type="project" value="UniProtKB-UniRule"/>
</dbReference>
<keyword evidence="4" id="KW-0066">ATP synthesis</keyword>
<dbReference type="Pfam" id="PF01813">
    <property type="entry name" value="ATP-synt_D"/>
    <property type="match status" value="1"/>
</dbReference>
<dbReference type="Gene3D" id="1.10.287.3240">
    <property type="match status" value="1"/>
</dbReference>
<name>A0A9D2M4V7_9FIRM</name>
<gene>
    <name evidence="4" type="primary">atpD</name>
    <name evidence="5" type="ORF">H9943_08505</name>
</gene>
<dbReference type="GO" id="GO:0005524">
    <property type="term" value="F:ATP binding"/>
    <property type="evidence" value="ECO:0007669"/>
    <property type="project" value="UniProtKB-UniRule"/>
</dbReference>
<organism evidence="5 6">
    <name type="scientific">Candidatus Ruthenibacterium avium</name>
    <dbReference type="NCBI Taxonomy" id="2838751"/>
    <lineage>
        <taxon>Bacteria</taxon>
        <taxon>Bacillati</taxon>
        <taxon>Bacillota</taxon>
        <taxon>Clostridia</taxon>
        <taxon>Eubacteriales</taxon>
        <taxon>Oscillospiraceae</taxon>
        <taxon>Ruthenibacterium</taxon>
    </lineage>
</organism>
<evidence type="ECO:0000313" key="6">
    <source>
        <dbReference type="Proteomes" id="UP000824209"/>
    </source>
</evidence>
<sequence length="205" mass="23280">MAEQIFPTKGNLIACKKNIALAKLGFDLLDRKRNVLMREMMRLIDKAAAMQREIGDTFTRAYAALEKANISLGIDRQLTSPVMEEKGFSVTSHSIMGVDLPTGYLDSPLPYPYYGFHGTSSQLDDAYLCFDKVKRLCAELAGIENSVYRLATAIKKTQRRANMLENVVIPKLDNNIRFISSTLEEHEREEFTRLKVIKRQKANQT</sequence>
<keyword evidence="3 4" id="KW-0406">Ion transport</keyword>
<evidence type="ECO:0000256" key="1">
    <source>
        <dbReference type="ARBA" id="ARBA00005850"/>
    </source>
</evidence>
<dbReference type="AlphaFoldDB" id="A0A9D2M4V7"/>
<dbReference type="PANTHER" id="PTHR11671">
    <property type="entry name" value="V-TYPE ATP SYNTHASE SUBUNIT D"/>
    <property type="match status" value="1"/>
</dbReference>
<comment type="caution">
    <text evidence="5">The sequence shown here is derived from an EMBL/GenBank/DDBJ whole genome shotgun (WGS) entry which is preliminary data.</text>
</comment>
<evidence type="ECO:0000256" key="4">
    <source>
        <dbReference type="HAMAP-Rule" id="MF_00271"/>
    </source>
</evidence>
<proteinExistence type="inferred from homology"/>
<reference evidence="5" key="1">
    <citation type="journal article" date="2021" name="PeerJ">
        <title>Extensive microbial diversity within the chicken gut microbiome revealed by metagenomics and culture.</title>
        <authorList>
            <person name="Gilroy R."/>
            <person name="Ravi A."/>
            <person name="Getino M."/>
            <person name="Pursley I."/>
            <person name="Horton D.L."/>
            <person name="Alikhan N.F."/>
            <person name="Baker D."/>
            <person name="Gharbi K."/>
            <person name="Hall N."/>
            <person name="Watson M."/>
            <person name="Adriaenssens E.M."/>
            <person name="Foster-Nyarko E."/>
            <person name="Jarju S."/>
            <person name="Secka A."/>
            <person name="Antonio M."/>
            <person name="Oren A."/>
            <person name="Chaudhuri R.R."/>
            <person name="La Ragione R."/>
            <person name="Hildebrand F."/>
            <person name="Pallen M.J."/>
        </authorList>
    </citation>
    <scope>NUCLEOTIDE SEQUENCE</scope>
    <source>
        <strain evidence="5">ChiBcec8-14828</strain>
    </source>
</reference>
<dbReference type="GO" id="GO:0046933">
    <property type="term" value="F:proton-transporting ATP synthase activity, rotational mechanism"/>
    <property type="evidence" value="ECO:0007669"/>
    <property type="project" value="UniProtKB-UniRule"/>
</dbReference>
<evidence type="ECO:0000256" key="2">
    <source>
        <dbReference type="ARBA" id="ARBA00022448"/>
    </source>
</evidence>
<dbReference type="EMBL" id="DWYA01000074">
    <property type="protein sequence ID" value="HJB40418.1"/>
    <property type="molecule type" value="Genomic_DNA"/>
</dbReference>
<dbReference type="HAMAP" id="MF_00271">
    <property type="entry name" value="ATP_synth_D_arch"/>
    <property type="match status" value="1"/>
</dbReference>
<comment type="function">
    <text evidence="4">Produces ATP from ADP in the presence of a proton gradient across the membrane.</text>
</comment>
<evidence type="ECO:0000313" key="5">
    <source>
        <dbReference type="EMBL" id="HJB40418.1"/>
    </source>
</evidence>
<reference evidence="5" key="2">
    <citation type="submission" date="2021-04" db="EMBL/GenBank/DDBJ databases">
        <authorList>
            <person name="Gilroy R."/>
        </authorList>
    </citation>
    <scope>NUCLEOTIDE SEQUENCE</scope>
    <source>
        <strain evidence="5">ChiBcec8-14828</strain>
    </source>
</reference>
<accession>A0A9D2M4V7</accession>
<keyword evidence="2 4" id="KW-0813">Transport</keyword>
<dbReference type="Proteomes" id="UP000824209">
    <property type="component" value="Unassembled WGS sequence"/>
</dbReference>
<comment type="similarity">
    <text evidence="1 4">Belongs to the V-ATPase D subunit family.</text>
</comment>
<dbReference type="InterPro" id="IPR002699">
    <property type="entry name" value="V_ATPase_D"/>
</dbReference>
<protein>
    <recommendedName>
        <fullName evidence="4">V-type ATP synthase subunit D</fullName>
    </recommendedName>
    <alternativeName>
        <fullName evidence="4">V-ATPase subunit D</fullName>
    </alternativeName>
</protein>
<keyword evidence="4" id="KW-0375">Hydrogen ion transport</keyword>